<dbReference type="EMBL" id="CAJNOC010001007">
    <property type="protein sequence ID" value="CAF0825988.1"/>
    <property type="molecule type" value="Genomic_DNA"/>
</dbReference>
<organism evidence="2 3">
    <name type="scientific">Brachionus calyciflorus</name>
    <dbReference type="NCBI Taxonomy" id="104777"/>
    <lineage>
        <taxon>Eukaryota</taxon>
        <taxon>Metazoa</taxon>
        <taxon>Spiralia</taxon>
        <taxon>Gnathifera</taxon>
        <taxon>Rotifera</taxon>
        <taxon>Eurotatoria</taxon>
        <taxon>Monogononta</taxon>
        <taxon>Pseudotrocha</taxon>
        <taxon>Ploima</taxon>
        <taxon>Brachionidae</taxon>
        <taxon>Brachionus</taxon>
    </lineage>
</organism>
<evidence type="ECO:0000256" key="1">
    <source>
        <dbReference type="SAM" id="Phobius"/>
    </source>
</evidence>
<name>A0A813UG17_9BILA</name>
<keyword evidence="3" id="KW-1185">Reference proteome</keyword>
<protein>
    <recommendedName>
        <fullName evidence="4">CUE domain-containing protein</fullName>
    </recommendedName>
</protein>
<reference evidence="2" key="1">
    <citation type="submission" date="2021-02" db="EMBL/GenBank/DDBJ databases">
        <authorList>
            <person name="Nowell W R."/>
        </authorList>
    </citation>
    <scope>NUCLEOTIDE SEQUENCE</scope>
    <source>
        <strain evidence="2">Ploen Becks lab</strain>
    </source>
</reference>
<gene>
    <name evidence="2" type="ORF">OXX778_LOCUS7719</name>
</gene>
<comment type="caution">
    <text evidence="2">The sequence shown here is derived from an EMBL/GenBank/DDBJ whole genome shotgun (WGS) entry which is preliminary data.</text>
</comment>
<feature type="transmembrane region" description="Helical" evidence="1">
    <location>
        <begin position="20"/>
        <end position="41"/>
    </location>
</feature>
<evidence type="ECO:0000313" key="3">
    <source>
        <dbReference type="Proteomes" id="UP000663879"/>
    </source>
</evidence>
<dbReference type="Proteomes" id="UP000663879">
    <property type="component" value="Unassembled WGS sequence"/>
</dbReference>
<sequence length="174" mass="19431">MKTLSIEDAELRNAVKTGIYSISLRTVFTSSLLGFGIFFGLRVREKSDISEKNHSVGVSDVCKLAMQIKDILPDVSFETIKYHINSSSTLDIDTVLASILDADSQESSLLRSQSSPVTVTSSPKPVISSSKASVFESKKPNKYKTYEERKFDLINEARKRYLSRENNKIEKAKA</sequence>
<accession>A0A813UG17</accession>
<keyword evidence="1" id="KW-0812">Transmembrane</keyword>
<dbReference type="AlphaFoldDB" id="A0A813UG17"/>
<evidence type="ECO:0000313" key="2">
    <source>
        <dbReference type="EMBL" id="CAF0825988.1"/>
    </source>
</evidence>
<keyword evidence="1" id="KW-0472">Membrane</keyword>
<evidence type="ECO:0008006" key="4">
    <source>
        <dbReference type="Google" id="ProtNLM"/>
    </source>
</evidence>
<proteinExistence type="predicted"/>
<keyword evidence="1" id="KW-1133">Transmembrane helix</keyword>